<reference evidence="2" key="1">
    <citation type="journal article" date="2014" name="Nat. Commun.">
        <title>The emerging biofuel crop Camelina sativa retains a highly undifferentiated hexaploid genome structure.</title>
        <authorList>
            <person name="Kagale S."/>
            <person name="Koh C."/>
            <person name="Nixon J."/>
            <person name="Bollina V."/>
            <person name="Clarke W.E."/>
            <person name="Tuteja R."/>
            <person name="Spillane C."/>
            <person name="Robinson S.J."/>
            <person name="Links M.G."/>
            <person name="Clarke C."/>
            <person name="Higgins E.E."/>
            <person name="Huebert T."/>
            <person name="Sharpe A.G."/>
            <person name="Parkin I.A."/>
        </authorList>
    </citation>
    <scope>NUCLEOTIDE SEQUENCE [LARGE SCALE GENOMIC DNA]</scope>
    <source>
        <strain evidence="2">cv. DH55</strain>
    </source>
</reference>
<accession>A0ABM0VY62</accession>
<sequence>MARILLGRYCHSTPFLRSVPPTNTSHGWRGICIGKDLLEKQLSKVIGNGHQTSLWSEPWLSLETALAPMGPPTKETQFDTVATLISPTTKHWDREKIRQVLSELEQTILEIKVSTKGAEDTFVWLPTKNGVYSTKSGYYESIKKESLATLQCPLAISNFNWLGEVWNIQSSPKNKLLLWKAMKGALPTGENLRKRNIMTETRCPFCGEMETSEHLFIR</sequence>
<gene>
    <name evidence="3" type="primary">LOC104743540</name>
</gene>
<dbReference type="GeneID" id="104743540"/>
<protein>
    <submittedName>
        <fullName evidence="3">Uncharacterized protein LOC104743540</fullName>
    </submittedName>
</protein>
<evidence type="ECO:0000313" key="2">
    <source>
        <dbReference type="Proteomes" id="UP000694864"/>
    </source>
</evidence>
<dbReference type="Pfam" id="PF13966">
    <property type="entry name" value="zf-RVT"/>
    <property type="match status" value="1"/>
</dbReference>
<dbReference type="RefSeq" id="XP_010462909.1">
    <property type="nucleotide sequence ID" value="XM_010464607.1"/>
</dbReference>
<reference evidence="3" key="2">
    <citation type="submission" date="2025-08" db="UniProtKB">
        <authorList>
            <consortium name="RefSeq"/>
        </authorList>
    </citation>
    <scope>IDENTIFICATION</scope>
    <source>
        <tissue evidence="3">Leaf</tissue>
    </source>
</reference>
<name>A0ABM0VY62_CAMSA</name>
<organism evidence="2 3">
    <name type="scientific">Camelina sativa</name>
    <name type="common">False flax</name>
    <name type="synonym">Myagrum sativum</name>
    <dbReference type="NCBI Taxonomy" id="90675"/>
    <lineage>
        <taxon>Eukaryota</taxon>
        <taxon>Viridiplantae</taxon>
        <taxon>Streptophyta</taxon>
        <taxon>Embryophyta</taxon>
        <taxon>Tracheophyta</taxon>
        <taxon>Spermatophyta</taxon>
        <taxon>Magnoliopsida</taxon>
        <taxon>eudicotyledons</taxon>
        <taxon>Gunneridae</taxon>
        <taxon>Pentapetalae</taxon>
        <taxon>rosids</taxon>
        <taxon>malvids</taxon>
        <taxon>Brassicales</taxon>
        <taxon>Brassicaceae</taxon>
        <taxon>Camelineae</taxon>
        <taxon>Camelina</taxon>
    </lineage>
</organism>
<evidence type="ECO:0000313" key="3">
    <source>
        <dbReference type="RefSeq" id="XP_010462909.1"/>
    </source>
</evidence>
<proteinExistence type="predicted"/>
<keyword evidence="2" id="KW-1185">Reference proteome</keyword>
<evidence type="ECO:0000259" key="1">
    <source>
        <dbReference type="Pfam" id="PF13966"/>
    </source>
</evidence>
<dbReference type="InterPro" id="IPR026960">
    <property type="entry name" value="RVT-Znf"/>
</dbReference>
<dbReference type="Proteomes" id="UP000694864">
    <property type="component" value="Chromosome 14"/>
</dbReference>
<feature type="domain" description="Reverse transcriptase zinc-binding" evidence="1">
    <location>
        <begin position="132"/>
        <end position="217"/>
    </location>
</feature>